<name>A0A9N9IQU7_9GLOM</name>
<protein>
    <submittedName>
        <fullName evidence="2">1862_t:CDS:1</fullName>
    </submittedName>
</protein>
<dbReference type="OrthoDB" id="2409584at2759"/>
<comment type="caution">
    <text evidence="2">The sequence shown here is derived from an EMBL/GenBank/DDBJ whole genome shotgun (WGS) entry which is preliminary data.</text>
</comment>
<dbReference type="Pfam" id="PF05699">
    <property type="entry name" value="Dimer_Tnp_hAT"/>
    <property type="match status" value="1"/>
</dbReference>
<keyword evidence="3" id="KW-1185">Reference proteome</keyword>
<dbReference type="Proteomes" id="UP000789405">
    <property type="component" value="Unassembled WGS sequence"/>
</dbReference>
<accession>A0A9N9IQU7</accession>
<organism evidence="2 3">
    <name type="scientific">Dentiscutata erythropus</name>
    <dbReference type="NCBI Taxonomy" id="1348616"/>
    <lineage>
        <taxon>Eukaryota</taxon>
        <taxon>Fungi</taxon>
        <taxon>Fungi incertae sedis</taxon>
        <taxon>Mucoromycota</taxon>
        <taxon>Glomeromycotina</taxon>
        <taxon>Glomeromycetes</taxon>
        <taxon>Diversisporales</taxon>
        <taxon>Gigasporaceae</taxon>
        <taxon>Dentiscutata</taxon>
    </lineage>
</organism>
<feature type="domain" description="HAT C-terminal dimerisation" evidence="1">
    <location>
        <begin position="14"/>
        <end position="58"/>
    </location>
</feature>
<reference evidence="2" key="1">
    <citation type="submission" date="2021-06" db="EMBL/GenBank/DDBJ databases">
        <authorList>
            <person name="Kallberg Y."/>
            <person name="Tangrot J."/>
            <person name="Rosling A."/>
        </authorList>
    </citation>
    <scope>NUCLEOTIDE SEQUENCE</scope>
    <source>
        <strain evidence="2">MA453B</strain>
    </source>
</reference>
<evidence type="ECO:0000259" key="1">
    <source>
        <dbReference type="Pfam" id="PF05699"/>
    </source>
</evidence>
<dbReference type="InterPro" id="IPR008906">
    <property type="entry name" value="HATC_C_dom"/>
</dbReference>
<dbReference type="InterPro" id="IPR012337">
    <property type="entry name" value="RNaseH-like_sf"/>
</dbReference>
<gene>
    <name evidence="2" type="ORF">DERYTH_LOCUS16570</name>
</gene>
<evidence type="ECO:0000313" key="2">
    <source>
        <dbReference type="EMBL" id="CAG8747564.1"/>
    </source>
</evidence>
<feature type="non-terminal residue" evidence="2">
    <location>
        <position position="58"/>
    </location>
</feature>
<dbReference type="SUPFAM" id="SSF53098">
    <property type="entry name" value="Ribonuclease H-like"/>
    <property type="match status" value="1"/>
</dbReference>
<dbReference type="AlphaFoldDB" id="A0A9N9IQU7"/>
<dbReference type="GO" id="GO:0046983">
    <property type="term" value="F:protein dimerization activity"/>
    <property type="evidence" value="ECO:0007669"/>
    <property type="project" value="InterPro"/>
</dbReference>
<proteinExistence type="predicted"/>
<dbReference type="EMBL" id="CAJVPY010014640">
    <property type="protein sequence ID" value="CAG8747564.1"/>
    <property type="molecule type" value="Genomic_DNA"/>
</dbReference>
<sequence>MRTENSNNEPDEFDRYCELSEITLDEGSCALEWWHKHKTFFSTMAILARRYFAVPASS</sequence>
<evidence type="ECO:0000313" key="3">
    <source>
        <dbReference type="Proteomes" id="UP000789405"/>
    </source>
</evidence>